<dbReference type="EMBL" id="BSCQ01000028">
    <property type="protein sequence ID" value="GLH42212.1"/>
    <property type="molecule type" value="Genomic_DNA"/>
</dbReference>
<sequence length="72" mass="8542">MRDADFEVSGDRRQQADNDEFRGQHREPGGGQQKDRQQHAQLQQNDDTSDDPEARWQNLKMRMAKLNRLRPH</sequence>
<name>A0ABQ5PFB0_9PSED</name>
<keyword evidence="3" id="KW-1185">Reference proteome</keyword>
<reference evidence="2" key="1">
    <citation type="journal article" date="2021" name="Sci. Rep.">
        <title>An efficient direct screening system for microorganisms that activate plant immune responses based on plant-microbe interactions using cultured plant cells.</title>
        <authorList>
            <person name="Kurokawa M."/>
            <person name="Nakano M."/>
            <person name="Kitahata N."/>
            <person name="Kuchitsu K."/>
            <person name="Furuya T."/>
        </authorList>
    </citation>
    <scope>NUCLEOTIDE SEQUENCE</scope>
    <source>
        <strain evidence="2">RS3R-1</strain>
    </source>
</reference>
<organism evidence="2 3">
    <name type="scientific">Pseudomonas atacamensis</name>
    <dbReference type="NCBI Taxonomy" id="2565368"/>
    <lineage>
        <taxon>Bacteria</taxon>
        <taxon>Pseudomonadati</taxon>
        <taxon>Pseudomonadota</taxon>
        <taxon>Gammaproteobacteria</taxon>
        <taxon>Pseudomonadales</taxon>
        <taxon>Pseudomonadaceae</taxon>
        <taxon>Pseudomonas</taxon>
    </lineage>
</organism>
<evidence type="ECO:0000313" key="3">
    <source>
        <dbReference type="Proteomes" id="UP001145022"/>
    </source>
</evidence>
<protein>
    <submittedName>
        <fullName evidence="2">Uncharacterized protein</fullName>
    </submittedName>
</protein>
<accession>A0ABQ5PFB0</accession>
<dbReference type="Proteomes" id="UP001145022">
    <property type="component" value="Unassembled WGS sequence"/>
</dbReference>
<evidence type="ECO:0000313" key="2">
    <source>
        <dbReference type="EMBL" id="GLH42212.1"/>
    </source>
</evidence>
<reference evidence="2" key="3">
    <citation type="journal article" date="2023" name="J. Biotechnol.">
        <title>Draft Genome Sequences of Endophytic Pseudomonas Strains, Isolated from the Interior of Brassicaceae Plants.</title>
        <authorList>
            <person name="Kaneko H."/>
            <person name="Furuya T."/>
        </authorList>
    </citation>
    <scope>NUCLEOTIDE SEQUENCE</scope>
    <source>
        <strain evidence="2">RS3R-1</strain>
    </source>
</reference>
<gene>
    <name evidence="2" type="ORF">RS3R1_12990</name>
</gene>
<feature type="compositionally biased region" description="Basic and acidic residues" evidence="1">
    <location>
        <begin position="1"/>
        <end position="38"/>
    </location>
</feature>
<evidence type="ECO:0000256" key="1">
    <source>
        <dbReference type="SAM" id="MobiDB-lite"/>
    </source>
</evidence>
<reference evidence="2" key="2">
    <citation type="submission" date="2022-11" db="EMBL/GenBank/DDBJ databases">
        <title>Draft genome sequencing of Pseudomonas atacamensis RS3R1.</title>
        <authorList>
            <person name="Furuya T."/>
            <person name="Kaneko H."/>
        </authorList>
    </citation>
    <scope>NUCLEOTIDE SEQUENCE</scope>
    <source>
        <strain evidence="2">RS3R-1</strain>
    </source>
</reference>
<proteinExistence type="predicted"/>
<comment type="caution">
    <text evidence="2">The sequence shown here is derived from an EMBL/GenBank/DDBJ whole genome shotgun (WGS) entry which is preliminary data.</text>
</comment>
<feature type="region of interest" description="Disordered" evidence="1">
    <location>
        <begin position="1"/>
        <end position="53"/>
    </location>
</feature>